<dbReference type="InterPro" id="IPR043129">
    <property type="entry name" value="ATPase_NBD"/>
</dbReference>
<dbReference type="RefSeq" id="WP_186865507.1">
    <property type="nucleotide sequence ID" value="NZ_JACOPE010000001.1"/>
</dbReference>
<protein>
    <recommendedName>
        <fullName evidence="6">ATP:glycerol 3-phosphotransferase</fullName>
    </recommendedName>
</protein>
<feature type="domain" description="Carbohydrate kinase FGGY C-terminal" evidence="9">
    <location>
        <begin position="278"/>
        <end position="467"/>
    </location>
</feature>
<dbReference type="InterPro" id="IPR000577">
    <property type="entry name" value="Carb_kinase_FGGY"/>
</dbReference>
<dbReference type="NCBIfam" id="NF000756">
    <property type="entry name" value="PRK00047.1"/>
    <property type="match status" value="1"/>
</dbReference>
<dbReference type="InterPro" id="IPR018485">
    <property type="entry name" value="FGGY_C"/>
</dbReference>
<keyword evidence="7" id="KW-0812">Transmembrane</keyword>
<evidence type="ECO:0000256" key="7">
    <source>
        <dbReference type="SAM" id="Phobius"/>
    </source>
</evidence>
<name>A0ABR7GBF3_9FIRM</name>
<evidence type="ECO:0000259" key="8">
    <source>
        <dbReference type="Pfam" id="PF00370"/>
    </source>
</evidence>
<dbReference type="PIRSF" id="PIRSF000538">
    <property type="entry name" value="GlpK"/>
    <property type="match status" value="1"/>
</dbReference>
<evidence type="ECO:0000256" key="1">
    <source>
        <dbReference type="ARBA" id="ARBA00009156"/>
    </source>
</evidence>
<evidence type="ECO:0000256" key="6">
    <source>
        <dbReference type="ARBA" id="ARBA00043149"/>
    </source>
</evidence>
<gene>
    <name evidence="10" type="primary">glpK</name>
    <name evidence="10" type="ORF">H8S40_14680</name>
</gene>
<evidence type="ECO:0000259" key="9">
    <source>
        <dbReference type="Pfam" id="PF02782"/>
    </source>
</evidence>
<feature type="domain" description="Carbohydrate kinase FGGY N-terminal" evidence="8">
    <location>
        <begin position="5"/>
        <end position="268"/>
    </location>
</feature>
<evidence type="ECO:0000256" key="5">
    <source>
        <dbReference type="ARBA" id="ARBA00022840"/>
    </source>
</evidence>
<dbReference type="Pfam" id="PF00370">
    <property type="entry name" value="FGGY_N"/>
    <property type="match status" value="1"/>
</dbReference>
<dbReference type="Pfam" id="PF02782">
    <property type="entry name" value="FGGY_C"/>
    <property type="match status" value="1"/>
</dbReference>
<sequence length="507" mass="56557">MEEKYIISIDQSTQGTKALLFDAEGHLLRRTDVPHRQIVNEKGWVSHDPEEIYRNTIRVVKDLVEESGIDHSLVQGIGISNQRETTLIWDKETNKPIADAIVWQCSRATEICERPEIKNAAKMIREKTGLPLSPYFPAAKMAWLLENFQWEESQRGQEPVALKSQKCQELMAQHQLCFGTIDTWLVYRLTKGHDYKTDYSNASRTQLFNIFTLKWDEEICKLFGICPEDLPQVCDSDSEFGWTDFEGLFEKPIPIHAVLGDSHGALFGQGCLRKGDIKATYGTGSSIMMNIGEAPVVSTHGVVTSLAWGMNGKVNYVLEGNINYTGAVISWLKDDVRLIDSPGETESLCREAISDDELYFVPAFTGLGAPHWKSNAKASLSGITRTTGKAEIIRAGIECIAYQITDVVRAMEADAGVKVKEFRVDGGPTKNGYLMQFQSDILGGNVLVPDAEELSGIGVAYAAGIAMGIYTMDLFKLMKRKIYSKKMDENLREKKYIGWSKAVGNLV</sequence>
<dbReference type="Gene3D" id="3.30.420.40">
    <property type="match status" value="2"/>
</dbReference>
<comment type="similarity">
    <text evidence="1">Belongs to the FGGY kinase family.</text>
</comment>
<keyword evidence="2 10" id="KW-0808">Transferase</keyword>
<dbReference type="Proteomes" id="UP000631576">
    <property type="component" value="Unassembled WGS sequence"/>
</dbReference>
<dbReference type="GO" id="GO:0004370">
    <property type="term" value="F:glycerol kinase activity"/>
    <property type="evidence" value="ECO:0007669"/>
    <property type="project" value="UniProtKB-EC"/>
</dbReference>
<evidence type="ECO:0000313" key="11">
    <source>
        <dbReference type="Proteomes" id="UP000631576"/>
    </source>
</evidence>
<keyword evidence="11" id="KW-1185">Reference proteome</keyword>
<evidence type="ECO:0000256" key="4">
    <source>
        <dbReference type="ARBA" id="ARBA00022777"/>
    </source>
</evidence>
<keyword evidence="5" id="KW-0067">ATP-binding</keyword>
<dbReference type="PROSITE" id="PS00933">
    <property type="entry name" value="FGGY_KINASES_1"/>
    <property type="match status" value="1"/>
</dbReference>
<keyword evidence="7" id="KW-1133">Transmembrane helix</keyword>
<reference evidence="10 11" key="1">
    <citation type="submission" date="2020-08" db="EMBL/GenBank/DDBJ databases">
        <title>Genome public.</title>
        <authorList>
            <person name="Liu C."/>
            <person name="Sun Q."/>
        </authorList>
    </citation>
    <scope>NUCLEOTIDE SEQUENCE [LARGE SCALE GENOMIC DNA]</scope>
    <source>
        <strain evidence="10 11">NSJ-13</strain>
    </source>
</reference>
<dbReference type="PANTHER" id="PTHR10196:SF69">
    <property type="entry name" value="GLYCEROL KINASE"/>
    <property type="match status" value="1"/>
</dbReference>
<feature type="transmembrane region" description="Helical" evidence="7">
    <location>
        <begin position="454"/>
        <end position="475"/>
    </location>
</feature>
<keyword evidence="7" id="KW-0472">Membrane</keyword>
<evidence type="ECO:0000256" key="3">
    <source>
        <dbReference type="ARBA" id="ARBA00022741"/>
    </source>
</evidence>
<keyword evidence="3" id="KW-0547">Nucleotide-binding</keyword>
<accession>A0ABR7GBF3</accession>
<keyword evidence="4 10" id="KW-0418">Kinase</keyword>
<dbReference type="InterPro" id="IPR018483">
    <property type="entry name" value="Carb_kinase_FGGY_CS"/>
</dbReference>
<proteinExistence type="inferred from homology"/>
<organism evidence="10 11">
    <name type="scientific">Ruminococcus hominis</name>
    <dbReference type="NCBI Taxonomy" id="2763065"/>
    <lineage>
        <taxon>Bacteria</taxon>
        <taxon>Bacillati</taxon>
        <taxon>Bacillota</taxon>
        <taxon>Clostridia</taxon>
        <taxon>Eubacteriales</taxon>
        <taxon>Oscillospiraceae</taxon>
        <taxon>Ruminococcus</taxon>
    </lineage>
</organism>
<comment type="caution">
    <text evidence="10">The sequence shown here is derived from an EMBL/GenBank/DDBJ whole genome shotgun (WGS) entry which is preliminary data.</text>
</comment>
<dbReference type="SUPFAM" id="SSF53067">
    <property type="entry name" value="Actin-like ATPase domain"/>
    <property type="match status" value="2"/>
</dbReference>
<dbReference type="PANTHER" id="PTHR10196">
    <property type="entry name" value="SUGAR KINASE"/>
    <property type="match status" value="1"/>
</dbReference>
<dbReference type="CDD" id="cd07769">
    <property type="entry name" value="ASKHA_NBD_FGGY_GK"/>
    <property type="match status" value="1"/>
</dbReference>
<evidence type="ECO:0000313" key="10">
    <source>
        <dbReference type="EMBL" id="MBC5684764.1"/>
    </source>
</evidence>
<dbReference type="InterPro" id="IPR018484">
    <property type="entry name" value="FGGY_N"/>
</dbReference>
<dbReference type="EMBL" id="JACOPE010000001">
    <property type="protein sequence ID" value="MBC5684764.1"/>
    <property type="molecule type" value="Genomic_DNA"/>
</dbReference>
<evidence type="ECO:0000256" key="2">
    <source>
        <dbReference type="ARBA" id="ARBA00022679"/>
    </source>
</evidence>